<organism evidence="2 3">
    <name type="scientific">Ustilago trichophora</name>
    <dbReference type="NCBI Taxonomy" id="86804"/>
    <lineage>
        <taxon>Eukaryota</taxon>
        <taxon>Fungi</taxon>
        <taxon>Dikarya</taxon>
        <taxon>Basidiomycota</taxon>
        <taxon>Ustilaginomycotina</taxon>
        <taxon>Ustilaginomycetes</taxon>
        <taxon>Ustilaginales</taxon>
        <taxon>Ustilaginaceae</taxon>
        <taxon>Ustilago</taxon>
    </lineage>
</organism>
<feature type="compositionally biased region" description="Basic and acidic residues" evidence="1">
    <location>
        <begin position="38"/>
        <end position="57"/>
    </location>
</feature>
<gene>
    <name evidence="2" type="ORF">UTRI_03295</name>
</gene>
<reference evidence="2 3" key="1">
    <citation type="submission" date="2018-03" db="EMBL/GenBank/DDBJ databases">
        <authorList>
            <person name="Guldener U."/>
        </authorList>
    </citation>
    <scope>NUCLEOTIDE SEQUENCE [LARGE SCALE GENOMIC DNA]</scope>
    <source>
        <strain evidence="2 3">NBRC100155</strain>
    </source>
</reference>
<proteinExistence type="predicted"/>
<name>A0A5C3E714_9BASI</name>
<dbReference type="AlphaFoldDB" id="A0A5C3E714"/>
<evidence type="ECO:0000256" key="1">
    <source>
        <dbReference type="SAM" id="MobiDB-lite"/>
    </source>
</evidence>
<protein>
    <submittedName>
        <fullName evidence="2">Uncharacterized protein</fullName>
    </submittedName>
</protein>
<dbReference type="Proteomes" id="UP000324022">
    <property type="component" value="Unassembled WGS sequence"/>
</dbReference>
<evidence type="ECO:0000313" key="2">
    <source>
        <dbReference type="EMBL" id="SPO25930.1"/>
    </source>
</evidence>
<evidence type="ECO:0000313" key="3">
    <source>
        <dbReference type="Proteomes" id="UP000324022"/>
    </source>
</evidence>
<keyword evidence="3" id="KW-1185">Reference proteome</keyword>
<sequence length="123" mass="13850">MRREVCHTAQLSLRFEQAASWPELSLKRDTLSVSSKSTVKEDTFDLSSREKREEGKARAHALFSFPPLREVMPKPSHESDTMRESVNHLHGLGTSRSRVVFCALIQPAILKDEEQNGTAAAEE</sequence>
<feature type="region of interest" description="Disordered" evidence="1">
    <location>
        <begin position="37"/>
        <end position="58"/>
    </location>
</feature>
<dbReference type="EMBL" id="OOIN01000012">
    <property type="protein sequence ID" value="SPO25930.1"/>
    <property type="molecule type" value="Genomic_DNA"/>
</dbReference>
<accession>A0A5C3E714</accession>